<evidence type="ECO:0000313" key="1">
    <source>
        <dbReference type="EMBL" id="GAA1742876.1"/>
    </source>
</evidence>
<dbReference type="Proteomes" id="UP001501138">
    <property type="component" value="Unassembled WGS sequence"/>
</dbReference>
<accession>A0ABN2JXS2</accession>
<proteinExistence type="predicted"/>
<gene>
    <name evidence="1" type="ORF">GCM10009809_42090</name>
</gene>
<dbReference type="RefSeq" id="WP_344251009.1">
    <property type="nucleotide sequence ID" value="NZ_BAAAPM010000031.1"/>
</dbReference>
<dbReference type="SUPFAM" id="SSF52309">
    <property type="entry name" value="N-(deoxy)ribosyltransferase-like"/>
    <property type="match status" value="1"/>
</dbReference>
<keyword evidence="2" id="KW-1185">Reference proteome</keyword>
<comment type="caution">
    <text evidence="1">The sequence shown here is derived from an EMBL/GenBank/DDBJ whole genome shotgun (WGS) entry which is preliminary data.</text>
</comment>
<organism evidence="1 2">
    <name type="scientific">Isoptericola hypogeus</name>
    <dbReference type="NCBI Taxonomy" id="300179"/>
    <lineage>
        <taxon>Bacteria</taxon>
        <taxon>Bacillati</taxon>
        <taxon>Actinomycetota</taxon>
        <taxon>Actinomycetes</taxon>
        <taxon>Micrococcales</taxon>
        <taxon>Promicromonosporaceae</taxon>
        <taxon>Isoptericola</taxon>
    </lineage>
</organism>
<sequence length="104" mass="11304">MTDDPFDDPALQEWAHHVREELVPKLAGSALTVSLVPEGDPDVKFAVELGLSILMDKPIIAIVQPGTHVPERLVRVADVILEGDLTDPRFSDRIQAAITKVLGS</sequence>
<protein>
    <submittedName>
        <fullName evidence="1">Uncharacterized protein</fullName>
    </submittedName>
</protein>
<evidence type="ECO:0000313" key="2">
    <source>
        <dbReference type="Proteomes" id="UP001501138"/>
    </source>
</evidence>
<name>A0ABN2JXS2_9MICO</name>
<reference evidence="1 2" key="1">
    <citation type="journal article" date="2019" name="Int. J. Syst. Evol. Microbiol.">
        <title>The Global Catalogue of Microorganisms (GCM) 10K type strain sequencing project: providing services to taxonomists for standard genome sequencing and annotation.</title>
        <authorList>
            <consortium name="The Broad Institute Genomics Platform"/>
            <consortium name="The Broad Institute Genome Sequencing Center for Infectious Disease"/>
            <person name="Wu L."/>
            <person name="Ma J."/>
        </authorList>
    </citation>
    <scope>NUCLEOTIDE SEQUENCE [LARGE SCALE GENOMIC DNA]</scope>
    <source>
        <strain evidence="1 2">JCM 15589</strain>
    </source>
</reference>
<dbReference type="EMBL" id="BAAAPM010000031">
    <property type="protein sequence ID" value="GAA1742876.1"/>
    <property type="molecule type" value="Genomic_DNA"/>
</dbReference>